<keyword evidence="5" id="KW-1133">Transmembrane helix</keyword>
<dbReference type="InParanoid" id="C5LZA3"/>
<evidence type="ECO:0000256" key="3">
    <source>
        <dbReference type="ARBA" id="ARBA00023315"/>
    </source>
</evidence>
<feature type="transmembrane region" description="Helical" evidence="5">
    <location>
        <begin position="253"/>
        <end position="279"/>
    </location>
</feature>
<dbReference type="OrthoDB" id="186786at2759"/>
<dbReference type="GO" id="GO:0016746">
    <property type="term" value="F:acyltransferase activity"/>
    <property type="evidence" value="ECO:0007669"/>
    <property type="project" value="UniProtKB-KW"/>
</dbReference>
<dbReference type="Proteomes" id="UP000007800">
    <property type="component" value="Unassembled WGS sequence"/>
</dbReference>
<gene>
    <name evidence="7" type="ORF">Pmar_PMAR025520</name>
</gene>
<dbReference type="EMBL" id="GG686856">
    <property type="protein sequence ID" value="EEQ97897.1"/>
    <property type="molecule type" value="Genomic_DNA"/>
</dbReference>
<sequence>MYRYLAAFNDSEGITLAIYPEAYADSDEKSSESDDGESRAPRYTSGVSSGLLTIAIDALRTFNAIDCCLDVTTATVNFQPFERPDIYSILKGRFPREIHMCVTRYHWSEVPSRRDHVKDWIADRFETKEEMLQRFYSPLQVLLNAAPGQEMSSEESSLQAGDERTIRLESSSSSLLGNSDEEAVSITSNTSSVVDQLDPALWFSEAPGESPMEEVLSKEMKFVQYAYTSYMLCFVVALVVHLLIGVVFVRAPGFVICSAAGICTVYALVTVTVGGFDILELEMDHCRMAAS</sequence>
<dbReference type="PANTHER" id="PTHR10983:SF16">
    <property type="entry name" value="LYSOCARDIOLIPIN ACYLTRANSFERASE 1"/>
    <property type="match status" value="1"/>
</dbReference>
<feature type="transmembrane region" description="Helical" evidence="5">
    <location>
        <begin position="227"/>
        <end position="247"/>
    </location>
</feature>
<evidence type="ECO:0000256" key="4">
    <source>
        <dbReference type="SAM" id="MobiDB-lite"/>
    </source>
</evidence>
<dbReference type="Pfam" id="PF16076">
    <property type="entry name" value="Acyltransf_C"/>
    <property type="match status" value="1"/>
</dbReference>
<keyword evidence="5" id="KW-0812">Transmembrane</keyword>
<feature type="domain" description="Acyltransferase C-terminal" evidence="6">
    <location>
        <begin position="88"/>
        <end position="137"/>
    </location>
</feature>
<dbReference type="OMA" id="ADRFECK"/>
<dbReference type="InterPro" id="IPR032098">
    <property type="entry name" value="Acyltransf_C"/>
</dbReference>
<organism evidence="8">
    <name type="scientific">Perkinsus marinus (strain ATCC 50983 / TXsc)</name>
    <dbReference type="NCBI Taxonomy" id="423536"/>
    <lineage>
        <taxon>Eukaryota</taxon>
        <taxon>Sar</taxon>
        <taxon>Alveolata</taxon>
        <taxon>Perkinsozoa</taxon>
        <taxon>Perkinsea</taxon>
        <taxon>Perkinsida</taxon>
        <taxon>Perkinsidae</taxon>
        <taxon>Perkinsus</taxon>
    </lineage>
</organism>
<protein>
    <recommendedName>
        <fullName evidence="6">Acyltransferase C-terminal domain-containing protein</fullName>
    </recommendedName>
</protein>
<name>C5LZA3_PERM5</name>
<evidence type="ECO:0000256" key="5">
    <source>
        <dbReference type="SAM" id="Phobius"/>
    </source>
</evidence>
<evidence type="ECO:0000256" key="2">
    <source>
        <dbReference type="ARBA" id="ARBA00022679"/>
    </source>
</evidence>
<evidence type="ECO:0000313" key="8">
    <source>
        <dbReference type="Proteomes" id="UP000007800"/>
    </source>
</evidence>
<dbReference type="RefSeq" id="XP_002765180.1">
    <property type="nucleotide sequence ID" value="XM_002765134.1"/>
</dbReference>
<feature type="compositionally biased region" description="Basic and acidic residues" evidence="4">
    <location>
        <begin position="26"/>
        <end position="40"/>
    </location>
</feature>
<dbReference type="GO" id="GO:0012505">
    <property type="term" value="C:endomembrane system"/>
    <property type="evidence" value="ECO:0007669"/>
    <property type="project" value="TreeGrafter"/>
</dbReference>
<feature type="region of interest" description="Disordered" evidence="4">
    <location>
        <begin position="26"/>
        <end position="45"/>
    </location>
</feature>
<keyword evidence="8" id="KW-1185">Reference proteome</keyword>
<accession>C5LZA3</accession>
<dbReference type="GeneID" id="9037711"/>
<evidence type="ECO:0000313" key="7">
    <source>
        <dbReference type="EMBL" id="EEQ97897.1"/>
    </source>
</evidence>
<comment type="similarity">
    <text evidence="1">Belongs to the 1-acyl-sn-glycerol-3-phosphate acyltransferase family.</text>
</comment>
<reference evidence="7 8" key="1">
    <citation type="submission" date="2008-07" db="EMBL/GenBank/DDBJ databases">
        <authorList>
            <person name="El-Sayed N."/>
            <person name="Caler E."/>
            <person name="Inman J."/>
            <person name="Amedeo P."/>
            <person name="Hass B."/>
            <person name="Wortman J."/>
        </authorList>
    </citation>
    <scope>NUCLEOTIDE SEQUENCE [LARGE SCALE GENOMIC DNA]</scope>
    <source>
        <strain evidence="8">ATCC 50983 / TXsc</strain>
    </source>
</reference>
<keyword evidence="3" id="KW-0012">Acyltransferase</keyword>
<keyword evidence="2" id="KW-0808">Transferase</keyword>
<evidence type="ECO:0000256" key="1">
    <source>
        <dbReference type="ARBA" id="ARBA00008655"/>
    </source>
</evidence>
<proteinExistence type="inferred from homology"/>
<dbReference type="PANTHER" id="PTHR10983">
    <property type="entry name" value="1-ACYLGLYCEROL-3-PHOSPHATE ACYLTRANSFERASE-RELATED"/>
    <property type="match status" value="1"/>
</dbReference>
<keyword evidence="5" id="KW-0472">Membrane</keyword>
<dbReference type="AlphaFoldDB" id="C5LZA3"/>
<evidence type="ECO:0000259" key="6">
    <source>
        <dbReference type="Pfam" id="PF16076"/>
    </source>
</evidence>